<sequence length="991" mass="115721">MTSDIDIRKPTIQSIELINFMCHKHLFIEFKKLLTCIGGRNGSGKSAIMIALGLALGQRAQSLERGNSFRELIKSGQEQALIRVKLRNNNRFCYDFFGDFIIVEKRLRRESSTLSIFNEQRRLYSSRRDDLIHILDFLSLRLDNPLNFLTQEQAKKFLNVTRPDQLYRFFLKGTEIEDMVLLHEEAQGNASQMKEMLEKISKELEELNENLRLKNEKLEILSNISKFEKEILKLEAEKKWSVVCNEKRNLDEIEEYVLTESENLKSLETEFQECSAQLIRLQTENKENTERINQRKKENETRIFECKKTIENIQLQEREISNDLEELEEVLLGLINNQKELNKLNNVDFIQQTKLLKENLSHKLNDLIKQAEEIKSERESLTVAIEEKSKEITKYTQEKKAYDDKIFALKKQVNYYAGLRNNLTNYFSDRMGAVLNDIKHTRFNQRVIGPLGLHIKLKEHRWYKAISQILNNVLNNFIVFDKRDRELLNSIFKKYSVSFPILLPSSSIKTDLIKYEDNKNYITALSVIEVDDNVIMNQLIILTGLEQIILISDRDEAYRVIRSKPKNVDCVYLISGDRIKLIGGSLSDYRPKNMDKFYFENTGSKYDEIKAELERMIKFPPTGPYEAQNILRLLHKNLEELNSKLDSFSREERRINSELDGLKENENNKYEKDVLEADLERINEEIEQLKIQKNDLIKSRNQMMQQIDSLKEEVILRENEKFDLSTNASQINELNKKLNLLNNRCVLTKHRLEDKQIKLNTMIKKWEELKESVYKETGIKMESTRSNDIINEEIAILTAKINQSRAVGDEGAIKSGVDALKTLKKNKEKLISLYKSKIEDLIKTMDERIKKREKIKIEVSNQSKKEFKRLAALRGYIGELDFKHEEGILDLKLKVTGSTEGGNKGTLSGGERSFAGVCFLLSLWPFLGCPVKILDEFDVYMDTMNRKCTIEMIIDFFVKNQLQVILITPLNTEDLFNNNCEVIVLEPPKRD</sequence>
<dbReference type="PANTHER" id="PTHR19306">
    <property type="entry name" value="STRUCTURAL MAINTENANCE OF CHROMOSOMES 5,6 SMC5, SMC6"/>
    <property type="match status" value="1"/>
</dbReference>
<name>A0ABQ7HYH3_9MICR</name>
<evidence type="ECO:0000256" key="9">
    <source>
        <dbReference type="ARBA" id="ARBA00023172"/>
    </source>
</evidence>
<keyword evidence="6" id="KW-0227">DNA damage</keyword>
<reference evidence="15 16" key="1">
    <citation type="submission" date="2019-01" db="EMBL/GenBank/DDBJ databases">
        <title>Genomes sequencing and comparative genomics of infectious freshwater microsporidia, Cucumispora dikerogammari and Thelohania contejeani.</title>
        <authorList>
            <person name="Cormier A."/>
            <person name="Giraud I."/>
            <person name="Wattier R."/>
            <person name="Teixeira M."/>
            <person name="Grandjean F."/>
            <person name="Rigaud T."/>
            <person name="Cordaux R."/>
        </authorList>
    </citation>
    <scope>NUCLEOTIDE SEQUENCE [LARGE SCALE GENOMIC DNA]</scope>
    <source>
        <strain evidence="15">T1</strain>
        <tissue evidence="15">Spores</tissue>
    </source>
</reference>
<evidence type="ECO:0000259" key="13">
    <source>
        <dbReference type="Pfam" id="PF06470"/>
    </source>
</evidence>
<proteinExistence type="inferred from homology"/>
<dbReference type="InterPro" id="IPR038729">
    <property type="entry name" value="Rad50/SbcC_AAA"/>
</dbReference>
<evidence type="ECO:0000256" key="6">
    <source>
        <dbReference type="ARBA" id="ARBA00022763"/>
    </source>
</evidence>
<keyword evidence="8 12" id="KW-0175">Coiled coil</keyword>
<keyword evidence="4" id="KW-0158">Chromosome</keyword>
<evidence type="ECO:0000256" key="4">
    <source>
        <dbReference type="ARBA" id="ARBA00022454"/>
    </source>
</evidence>
<evidence type="ECO:0000256" key="10">
    <source>
        <dbReference type="ARBA" id="ARBA00023204"/>
    </source>
</evidence>
<keyword evidence="7" id="KW-0067">ATP-binding</keyword>
<feature type="domain" description="Rad50/SbcC-type AAA" evidence="14">
    <location>
        <begin position="14"/>
        <end position="237"/>
    </location>
</feature>
<dbReference type="Proteomes" id="UP001516464">
    <property type="component" value="Unassembled WGS sequence"/>
</dbReference>
<protein>
    <submittedName>
        <fullName evidence="15">Structural maintenance of chromosomes protein 6</fullName>
    </submittedName>
</protein>
<evidence type="ECO:0000256" key="8">
    <source>
        <dbReference type="ARBA" id="ARBA00023054"/>
    </source>
</evidence>
<evidence type="ECO:0000256" key="1">
    <source>
        <dbReference type="ARBA" id="ARBA00004123"/>
    </source>
</evidence>
<dbReference type="SUPFAM" id="SSF52540">
    <property type="entry name" value="P-loop containing nucleoside triphosphate hydrolases"/>
    <property type="match status" value="1"/>
</dbReference>
<dbReference type="PANTHER" id="PTHR19306:SF6">
    <property type="entry name" value="STRUCTURAL MAINTENANCE OF CHROMOSOMES PROTEIN 6"/>
    <property type="match status" value="1"/>
</dbReference>
<comment type="caution">
    <text evidence="15">The sequence shown here is derived from an EMBL/GenBank/DDBJ whole genome shotgun (WGS) entry which is preliminary data.</text>
</comment>
<dbReference type="EMBL" id="SBIQ01000113">
    <property type="protein sequence ID" value="KAF7683221.1"/>
    <property type="molecule type" value="Genomic_DNA"/>
</dbReference>
<evidence type="ECO:0000256" key="3">
    <source>
        <dbReference type="ARBA" id="ARBA00006793"/>
    </source>
</evidence>
<keyword evidence="5" id="KW-0547">Nucleotide-binding</keyword>
<evidence type="ECO:0000256" key="5">
    <source>
        <dbReference type="ARBA" id="ARBA00022741"/>
    </source>
</evidence>
<evidence type="ECO:0000313" key="15">
    <source>
        <dbReference type="EMBL" id="KAF7683221.1"/>
    </source>
</evidence>
<comment type="similarity">
    <text evidence="3">Belongs to the SMC family. SMC6 subfamily.</text>
</comment>
<dbReference type="InterPro" id="IPR027417">
    <property type="entry name" value="P-loop_NTPase"/>
</dbReference>
<keyword evidence="9" id="KW-0233">DNA recombination</keyword>
<dbReference type="Pfam" id="PF06470">
    <property type="entry name" value="SMC_hinge"/>
    <property type="match status" value="1"/>
</dbReference>
<organism evidence="15 16">
    <name type="scientific">Astathelohania contejeani</name>
    <dbReference type="NCBI Taxonomy" id="164912"/>
    <lineage>
        <taxon>Eukaryota</taxon>
        <taxon>Fungi</taxon>
        <taxon>Fungi incertae sedis</taxon>
        <taxon>Microsporidia</taxon>
        <taxon>Astathelohaniidae</taxon>
        <taxon>Astathelohania</taxon>
    </lineage>
</organism>
<gene>
    <name evidence="15" type="primary">Smc6</name>
    <name evidence="15" type="ORF">TCON_1566</name>
</gene>
<dbReference type="Gene3D" id="3.40.50.300">
    <property type="entry name" value="P-loop containing nucleotide triphosphate hydrolases"/>
    <property type="match status" value="2"/>
</dbReference>
<dbReference type="SUPFAM" id="SSF75553">
    <property type="entry name" value="Smc hinge domain"/>
    <property type="match status" value="1"/>
</dbReference>
<keyword evidence="10" id="KW-0234">DNA repair</keyword>
<keyword evidence="11" id="KW-0539">Nucleus</keyword>
<feature type="domain" description="SMC hinge" evidence="13">
    <location>
        <begin position="446"/>
        <end position="560"/>
    </location>
</feature>
<evidence type="ECO:0000259" key="14">
    <source>
        <dbReference type="Pfam" id="PF13476"/>
    </source>
</evidence>
<keyword evidence="16" id="KW-1185">Reference proteome</keyword>
<feature type="coiled-coil region" evidence="12">
    <location>
        <begin position="183"/>
        <end position="405"/>
    </location>
</feature>
<evidence type="ECO:0000256" key="2">
    <source>
        <dbReference type="ARBA" id="ARBA00004286"/>
    </source>
</evidence>
<feature type="coiled-coil region" evidence="12">
    <location>
        <begin position="631"/>
        <end position="751"/>
    </location>
</feature>
<evidence type="ECO:0000256" key="12">
    <source>
        <dbReference type="SAM" id="Coils"/>
    </source>
</evidence>
<comment type="subcellular location">
    <subcellularLocation>
        <location evidence="2">Chromosome</location>
    </subcellularLocation>
    <subcellularLocation>
        <location evidence="1">Nucleus</location>
    </subcellularLocation>
</comment>
<evidence type="ECO:0000256" key="7">
    <source>
        <dbReference type="ARBA" id="ARBA00022840"/>
    </source>
</evidence>
<dbReference type="InterPro" id="IPR010935">
    <property type="entry name" value="SMC_hinge"/>
</dbReference>
<accession>A0ABQ7HYH3</accession>
<dbReference type="InterPro" id="IPR036277">
    <property type="entry name" value="SMC_hinge_sf"/>
</dbReference>
<evidence type="ECO:0000256" key="11">
    <source>
        <dbReference type="ARBA" id="ARBA00023242"/>
    </source>
</evidence>
<evidence type="ECO:0000313" key="16">
    <source>
        <dbReference type="Proteomes" id="UP001516464"/>
    </source>
</evidence>
<dbReference type="Pfam" id="PF13476">
    <property type="entry name" value="AAA_23"/>
    <property type="match status" value="1"/>
</dbReference>